<dbReference type="GO" id="GO:0009228">
    <property type="term" value="P:thiamine biosynthetic process"/>
    <property type="evidence" value="ECO:0007669"/>
    <property type="project" value="UniProtKB-KW"/>
</dbReference>
<feature type="binding site" description="in other chain" evidence="6">
    <location>
        <position position="169"/>
    </location>
    <ligand>
        <name>Fe cation</name>
        <dbReference type="ChEBI" id="CHEBI:24875"/>
        <note>ligand shared between two adjacent protomers</note>
    </ligand>
</feature>
<protein>
    <recommendedName>
        <fullName evidence="6">Thiamine thiazole synthase</fullName>
        <ecNumber evidence="6">2.4.2.59</ecNumber>
    </recommendedName>
</protein>
<comment type="caution">
    <text evidence="6">Lacks conserved residue(s) required for the propagation of feature annotation.</text>
</comment>
<keyword evidence="1 6" id="KW-0808">Transferase</keyword>
<dbReference type="InterPro" id="IPR002922">
    <property type="entry name" value="Thi4_fam"/>
</dbReference>
<keyword evidence="3 6" id="KW-0784">Thiamine biosynthesis</keyword>
<comment type="pathway">
    <text evidence="6">Cofactor biosynthesis; thiamine diphosphate biosynthesis.</text>
</comment>
<dbReference type="NCBIfam" id="TIGR00292">
    <property type="entry name" value="sulfide-dependent adenosine diphosphate thiazole synthase"/>
    <property type="match status" value="1"/>
</dbReference>
<dbReference type="RefSeq" id="WP_073378844.1">
    <property type="nucleotide sequence ID" value="NZ_FQXS01000034.1"/>
</dbReference>
<dbReference type="PRINTS" id="PR00420">
    <property type="entry name" value="RNGMNOXGNASE"/>
</dbReference>
<feature type="binding site" evidence="6">
    <location>
        <begin position="152"/>
        <end position="154"/>
    </location>
    <ligand>
        <name>NAD(+)</name>
        <dbReference type="ChEBI" id="CHEBI:57540"/>
        <note>ligand shared between two adjacent protomers</note>
    </ligand>
</feature>
<evidence type="ECO:0000313" key="7">
    <source>
        <dbReference type="EMBL" id="SHI10295.1"/>
    </source>
</evidence>
<dbReference type="InterPro" id="IPR022828">
    <property type="entry name" value="Thi4_prok"/>
</dbReference>
<feature type="binding site" description="in other chain" evidence="6">
    <location>
        <position position="126"/>
    </location>
    <ligand>
        <name>NAD(+)</name>
        <dbReference type="ChEBI" id="CHEBI:57540"/>
        <note>ligand shared between two adjacent protomers</note>
    </ligand>
</feature>
<keyword evidence="8" id="KW-1185">Reference proteome</keyword>
<comment type="subunit">
    <text evidence="6">Homooctamer; tetramer of dimers.</text>
</comment>
<dbReference type="PANTHER" id="PTHR43422:SF3">
    <property type="entry name" value="THIAMINE THIAZOLE SYNTHASE"/>
    <property type="match status" value="1"/>
</dbReference>
<comment type="catalytic activity">
    <reaction evidence="6">
        <text>hydrogen sulfide + glycine + NAD(+) = ADP-5-ethyl-4-methylthiazole-2-carboxylate + nicotinamide + 3 H2O + H(+)</text>
        <dbReference type="Rhea" id="RHEA:55704"/>
        <dbReference type="ChEBI" id="CHEBI:15377"/>
        <dbReference type="ChEBI" id="CHEBI:15378"/>
        <dbReference type="ChEBI" id="CHEBI:17154"/>
        <dbReference type="ChEBI" id="CHEBI:29919"/>
        <dbReference type="ChEBI" id="CHEBI:57305"/>
        <dbReference type="ChEBI" id="CHEBI:57540"/>
        <dbReference type="ChEBI" id="CHEBI:139151"/>
        <dbReference type="EC" id="2.4.2.59"/>
    </reaction>
</comment>
<dbReference type="GO" id="GO:0016763">
    <property type="term" value="F:pentosyltransferase activity"/>
    <property type="evidence" value="ECO:0007669"/>
    <property type="project" value="UniProtKB-UniRule"/>
</dbReference>
<gene>
    <name evidence="6" type="primary">thi4</name>
    <name evidence="7" type="ORF">SAMN02745124_03933</name>
</gene>
<evidence type="ECO:0000256" key="3">
    <source>
        <dbReference type="ARBA" id="ARBA00022977"/>
    </source>
</evidence>
<reference evidence="7 8" key="1">
    <citation type="submission" date="2016-11" db="EMBL/GenBank/DDBJ databases">
        <authorList>
            <person name="Jaros S."/>
            <person name="Januszkiewicz K."/>
            <person name="Wedrychowicz H."/>
        </authorList>
    </citation>
    <scope>NUCLEOTIDE SEQUENCE [LARGE SCALE GENOMIC DNA]</scope>
    <source>
        <strain evidence="7 8">DSM 9705</strain>
    </source>
</reference>
<evidence type="ECO:0000256" key="4">
    <source>
        <dbReference type="ARBA" id="ARBA00023004"/>
    </source>
</evidence>
<comment type="cofactor">
    <cofactor evidence="6">
        <name>Fe(2+)</name>
        <dbReference type="ChEBI" id="CHEBI:29033"/>
    </cofactor>
</comment>
<accession>A0A1M5YE32</accession>
<evidence type="ECO:0000256" key="5">
    <source>
        <dbReference type="ARBA" id="ARBA00023027"/>
    </source>
</evidence>
<dbReference type="EC" id="2.4.2.59" evidence="6"/>
<dbReference type="STRING" id="1121409.SAMN02745124_03933"/>
<proteinExistence type="inferred from homology"/>
<keyword evidence="4 6" id="KW-0408">Iron</keyword>
<dbReference type="PANTHER" id="PTHR43422">
    <property type="entry name" value="THIAMINE THIAZOLE SYNTHASE"/>
    <property type="match status" value="1"/>
</dbReference>
<feature type="binding site" description="in other chain" evidence="6">
    <location>
        <position position="223"/>
    </location>
    <ligand>
        <name>NAD(+)</name>
        <dbReference type="ChEBI" id="CHEBI:57540"/>
        <note>ligand shared between two adjacent protomers</note>
    </ligand>
</feature>
<comment type="similarity">
    <text evidence="6">Belongs to the THI4 family.</text>
</comment>
<dbReference type="InterPro" id="IPR036188">
    <property type="entry name" value="FAD/NAD-bd_sf"/>
</dbReference>
<evidence type="ECO:0000256" key="6">
    <source>
        <dbReference type="HAMAP-Rule" id="MF_00304"/>
    </source>
</evidence>
<organism evidence="7 8">
    <name type="scientific">Desulfofustis glycolicus DSM 9705</name>
    <dbReference type="NCBI Taxonomy" id="1121409"/>
    <lineage>
        <taxon>Bacteria</taxon>
        <taxon>Pseudomonadati</taxon>
        <taxon>Thermodesulfobacteriota</taxon>
        <taxon>Desulfobulbia</taxon>
        <taxon>Desulfobulbales</taxon>
        <taxon>Desulfocapsaceae</taxon>
        <taxon>Desulfofustis</taxon>
    </lineage>
</organism>
<keyword evidence="2 6" id="KW-0479">Metal-binding</keyword>
<dbReference type="GO" id="GO:0005506">
    <property type="term" value="F:iron ion binding"/>
    <property type="evidence" value="ECO:0007669"/>
    <property type="project" value="UniProtKB-UniRule"/>
</dbReference>
<dbReference type="UniPathway" id="UPA00060"/>
<dbReference type="Pfam" id="PF01946">
    <property type="entry name" value="Thi4"/>
    <property type="match status" value="1"/>
</dbReference>
<feature type="binding site" description="in other chain" evidence="6">
    <location>
        <position position="62"/>
    </location>
    <ligand>
        <name>NAD(+)</name>
        <dbReference type="ChEBI" id="CHEBI:57540"/>
        <note>ligand shared between two adjacent protomers</note>
    </ligand>
</feature>
<sequence>MLNEVTISTAIINRYMTKLTSALDLDVAIVGGGPSGLVAGYYLAKAGRKVALFDRKLSIGGGIWGGGMMFNEIVVQEAGAAVLAEFGLAGSPFEPGYYTLDSVYTTATLVHKAMAAGLLIFNLIGVDDVVIKDERVAGLVINWGAVSTLGWHIDPLTLFARYVLDATGHDAEIASVLVRKMGVRLNTETGGLVGEKSMAAERAERETVTNTREVYPGLFVSGMAANAVCGGYRMGPVFGGMLLSGKRAAESILEGLA</sequence>
<evidence type="ECO:0000313" key="8">
    <source>
        <dbReference type="Proteomes" id="UP000184139"/>
    </source>
</evidence>
<comment type="function">
    <text evidence="6">Involved in the biosynthesis of the thiazole moiety of thiamine. Catalyzes the conversion of NAD and glycine to adenosine diphosphate 5-(2-hydroxyethyl)-4-methylthiazole-2-carboxylate (ADT), an adenylated thiazole intermediate, using free sulfide as a source of sulfur.</text>
</comment>
<feature type="binding site" description="in other chain" evidence="6">
    <location>
        <position position="35"/>
    </location>
    <ligand>
        <name>NAD(+)</name>
        <dbReference type="ChEBI" id="CHEBI:57540"/>
        <note>ligand shared between two adjacent protomers</note>
    </ligand>
</feature>
<dbReference type="Proteomes" id="UP000184139">
    <property type="component" value="Unassembled WGS sequence"/>
</dbReference>
<dbReference type="EMBL" id="FQXS01000034">
    <property type="protein sequence ID" value="SHI10295.1"/>
    <property type="molecule type" value="Genomic_DNA"/>
</dbReference>
<dbReference type="AlphaFoldDB" id="A0A1M5YE32"/>
<keyword evidence="5 6" id="KW-0520">NAD</keyword>
<feature type="binding site" evidence="6">
    <location>
        <position position="233"/>
    </location>
    <ligand>
        <name>glycine</name>
        <dbReference type="ChEBI" id="CHEBI:57305"/>
    </ligand>
</feature>
<evidence type="ECO:0000256" key="2">
    <source>
        <dbReference type="ARBA" id="ARBA00022723"/>
    </source>
</evidence>
<dbReference type="Gene3D" id="3.50.50.60">
    <property type="entry name" value="FAD/NAD(P)-binding domain"/>
    <property type="match status" value="1"/>
</dbReference>
<name>A0A1M5YE32_9BACT</name>
<dbReference type="SUPFAM" id="SSF51905">
    <property type="entry name" value="FAD/NAD(P)-binding domain"/>
    <property type="match status" value="1"/>
</dbReference>
<dbReference type="HAMAP" id="MF_00304">
    <property type="entry name" value="Thi4"/>
    <property type="match status" value="1"/>
</dbReference>
<dbReference type="GO" id="GO:0009229">
    <property type="term" value="P:thiamine diphosphate biosynthetic process"/>
    <property type="evidence" value="ECO:0007669"/>
    <property type="project" value="UniProtKB-UniRule"/>
</dbReference>
<dbReference type="OrthoDB" id="9777740at2"/>
<feature type="binding site" evidence="6">
    <location>
        <position position="154"/>
    </location>
    <ligand>
        <name>Fe cation</name>
        <dbReference type="ChEBI" id="CHEBI:24875"/>
        <note>ligand shared between two adjacent protomers</note>
    </ligand>
</feature>
<dbReference type="GO" id="GO:0052837">
    <property type="term" value="P:thiazole biosynthetic process"/>
    <property type="evidence" value="ECO:0007669"/>
    <property type="project" value="UniProtKB-UniRule"/>
</dbReference>
<evidence type="ECO:0000256" key="1">
    <source>
        <dbReference type="ARBA" id="ARBA00022679"/>
    </source>
</evidence>